<keyword evidence="2" id="KW-0812">Transmembrane</keyword>
<dbReference type="AlphaFoldDB" id="A0A4P9TEH9"/>
<dbReference type="EMBL" id="CP040637">
    <property type="protein sequence ID" value="QCW03191.1"/>
    <property type="molecule type" value="Genomic_DNA"/>
</dbReference>
<evidence type="ECO:0000313" key="4">
    <source>
        <dbReference type="Proteomes" id="UP000307562"/>
    </source>
</evidence>
<gene>
    <name evidence="3" type="ORF">FGF80_08040</name>
</gene>
<organism evidence="3 4">
    <name type="scientific">Natrinema pallidum</name>
    <dbReference type="NCBI Taxonomy" id="69527"/>
    <lineage>
        <taxon>Archaea</taxon>
        <taxon>Methanobacteriati</taxon>
        <taxon>Methanobacteriota</taxon>
        <taxon>Stenosarchaea group</taxon>
        <taxon>Halobacteria</taxon>
        <taxon>Halobacteriales</taxon>
        <taxon>Natrialbaceae</taxon>
        <taxon>Natrinema</taxon>
    </lineage>
</organism>
<feature type="transmembrane region" description="Helical" evidence="2">
    <location>
        <begin position="7"/>
        <end position="28"/>
    </location>
</feature>
<sequence length="170" mass="18371">MGARHWVYFAGFVITGILAAGAGLIGILDGLAALSGGVPANEVLIVLTMLGAAAEWVLIVFVLGVIAVGFLAATVVSVLRSASLPRDDRLVSIVTRLEQRYPLLRQFDAAEKVEPTADDRKQQLREQYVAGEISDSEFERQVAELMDEPSSDGRSQSESQSISDIEDRPR</sequence>
<evidence type="ECO:0000256" key="1">
    <source>
        <dbReference type="SAM" id="MobiDB-lite"/>
    </source>
</evidence>
<evidence type="ECO:0000256" key="2">
    <source>
        <dbReference type="SAM" id="Phobius"/>
    </source>
</evidence>
<feature type="transmembrane region" description="Helical" evidence="2">
    <location>
        <begin position="56"/>
        <end position="79"/>
    </location>
</feature>
<dbReference type="RefSeq" id="WP_138653237.1">
    <property type="nucleotide sequence ID" value="NZ_CP040637.1"/>
</dbReference>
<protein>
    <submittedName>
        <fullName evidence="3">SHOCT domain-containing protein</fullName>
    </submittedName>
</protein>
<feature type="compositionally biased region" description="Low complexity" evidence="1">
    <location>
        <begin position="152"/>
        <end position="163"/>
    </location>
</feature>
<keyword evidence="4" id="KW-1185">Reference proteome</keyword>
<reference evidence="4" key="1">
    <citation type="submission" date="2019-05" db="EMBL/GenBank/DDBJ databases">
        <title>Complete Genome Sequence and Methylation Pattern of the Halophilic Archaeon Natrinema pallidum BOL6-1.</title>
        <authorList>
            <person name="DasSarma P."/>
            <person name="DasSarma B.P."/>
            <person name="DasSarma S.L."/>
            <person name="Martinez F.L."/>
            <person name="Guzman D."/>
            <person name="Roberts R.J."/>
            <person name="DasSarma S."/>
        </authorList>
    </citation>
    <scope>NUCLEOTIDE SEQUENCE [LARGE SCALE GENOMIC DNA]</scope>
    <source>
        <strain evidence="4">BOL6-1</strain>
    </source>
</reference>
<dbReference type="Proteomes" id="UP000307562">
    <property type="component" value="Chromosome"/>
</dbReference>
<evidence type="ECO:0000313" key="3">
    <source>
        <dbReference type="EMBL" id="QCW03191.1"/>
    </source>
</evidence>
<accession>A0A4P9TEH9</accession>
<keyword evidence="2" id="KW-0472">Membrane</keyword>
<dbReference type="GeneID" id="96155922"/>
<feature type="region of interest" description="Disordered" evidence="1">
    <location>
        <begin position="144"/>
        <end position="170"/>
    </location>
</feature>
<name>A0A4P9TEH9_9EURY</name>
<proteinExistence type="predicted"/>
<dbReference type="KEGG" id="npl:FGF80_08040"/>
<keyword evidence="2" id="KW-1133">Transmembrane helix</keyword>